<dbReference type="InterPro" id="IPR003735">
    <property type="entry name" value="Metal_Tscrpt_repr"/>
</dbReference>
<reference evidence="2" key="1">
    <citation type="submission" date="2017-09" db="EMBL/GenBank/DDBJ databases">
        <title>Depth-based differentiation of microbial function through sediment-hosted aquifers and enrichment of novel symbionts in the deep terrestrial subsurface.</title>
        <authorList>
            <person name="Probst A.J."/>
            <person name="Ladd B."/>
            <person name="Jarett J.K."/>
            <person name="Geller-Mcgrath D.E."/>
            <person name="Sieber C.M.K."/>
            <person name="Emerson J.B."/>
            <person name="Anantharaman K."/>
            <person name="Thomas B.C."/>
            <person name="Malmstrom R."/>
            <person name="Stieglmeier M."/>
            <person name="Klingl A."/>
            <person name="Woyke T."/>
            <person name="Ryan C.M."/>
            <person name="Banfield J.F."/>
        </authorList>
    </citation>
    <scope>NUCLEOTIDE SEQUENCE [LARGE SCALE GENOMIC DNA]</scope>
</reference>
<sequence length="89" mass="10056">MRHDDKKKVLRRLKIIGGQIRGLEKMVGEDKYCVDVITQTSAVRSALSGIEDLLLEGHLATHVVEQMRAGQKGRAVKEIVDLYKLSKRK</sequence>
<dbReference type="GO" id="GO:0045892">
    <property type="term" value="P:negative regulation of DNA-templated transcription"/>
    <property type="evidence" value="ECO:0007669"/>
    <property type="project" value="UniProtKB-ARBA"/>
</dbReference>
<proteinExistence type="predicted"/>
<accession>A0A2H0UNT6</accession>
<organism evidence="1 2">
    <name type="scientific">Candidatus Harrisonbacteria bacterium CG10_big_fil_rev_8_21_14_0_10_45_28</name>
    <dbReference type="NCBI Taxonomy" id="1974586"/>
    <lineage>
        <taxon>Bacteria</taxon>
        <taxon>Candidatus Harrisoniibacteriota</taxon>
    </lineage>
</organism>
<dbReference type="PANTHER" id="PTHR33677">
    <property type="entry name" value="TRANSCRIPTIONAL REPRESSOR FRMR-RELATED"/>
    <property type="match status" value="1"/>
</dbReference>
<dbReference type="InterPro" id="IPR038390">
    <property type="entry name" value="Metal_Tscrpt_repr_sf"/>
</dbReference>
<protein>
    <recommendedName>
        <fullName evidence="3">Transcriptional regulator</fullName>
    </recommendedName>
</protein>
<comment type="caution">
    <text evidence="1">The sequence shown here is derived from an EMBL/GenBank/DDBJ whole genome shotgun (WGS) entry which is preliminary data.</text>
</comment>
<dbReference type="CDD" id="cd10151">
    <property type="entry name" value="TthCsoR-like_DUF156"/>
    <property type="match status" value="1"/>
</dbReference>
<dbReference type="Pfam" id="PF02583">
    <property type="entry name" value="Trns_repr_metal"/>
    <property type="match status" value="1"/>
</dbReference>
<evidence type="ECO:0008006" key="3">
    <source>
        <dbReference type="Google" id="ProtNLM"/>
    </source>
</evidence>
<dbReference type="GO" id="GO:0046872">
    <property type="term" value="F:metal ion binding"/>
    <property type="evidence" value="ECO:0007669"/>
    <property type="project" value="InterPro"/>
</dbReference>
<dbReference type="AlphaFoldDB" id="A0A2H0UNT6"/>
<gene>
    <name evidence="1" type="ORF">COU10_01045</name>
</gene>
<dbReference type="EMBL" id="PFBC01000017">
    <property type="protein sequence ID" value="PIR88068.1"/>
    <property type="molecule type" value="Genomic_DNA"/>
</dbReference>
<name>A0A2H0UNT6_9BACT</name>
<evidence type="ECO:0000313" key="2">
    <source>
        <dbReference type="Proteomes" id="UP000230903"/>
    </source>
</evidence>
<evidence type="ECO:0000313" key="1">
    <source>
        <dbReference type="EMBL" id="PIR88068.1"/>
    </source>
</evidence>
<dbReference type="Proteomes" id="UP000230903">
    <property type="component" value="Unassembled WGS sequence"/>
</dbReference>
<dbReference type="Gene3D" id="1.20.58.1000">
    <property type="entry name" value="Metal-sensitive repressor, helix protomer"/>
    <property type="match status" value="1"/>
</dbReference>
<dbReference type="GO" id="GO:0003677">
    <property type="term" value="F:DNA binding"/>
    <property type="evidence" value="ECO:0007669"/>
    <property type="project" value="InterPro"/>
</dbReference>